<dbReference type="Pfam" id="PF20231">
    <property type="entry name" value="DUF6589"/>
    <property type="match status" value="1"/>
</dbReference>
<evidence type="ECO:0000256" key="1">
    <source>
        <dbReference type="SAM" id="MobiDB-lite"/>
    </source>
</evidence>
<evidence type="ECO:0000313" key="4">
    <source>
        <dbReference type="Proteomes" id="UP001163846"/>
    </source>
</evidence>
<organism evidence="3 4">
    <name type="scientific">Lentinula raphanica</name>
    <dbReference type="NCBI Taxonomy" id="153919"/>
    <lineage>
        <taxon>Eukaryota</taxon>
        <taxon>Fungi</taxon>
        <taxon>Dikarya</taxon>
        <taxon>Basidiomycota</taxon>
        <taxon>Agaricomycotina</taxon>
        <taxon>Agaricomycetes</taxon>
        <taxon>Agaricomycetidae</taxon>
        <taxon>Agaricales</taxon>
        <taxon>Marasmiineae</taxon>
        <taxon>Omphalotaceae</taxon>
        <taxon>Lentinula</taxon>
    </lineage>
</organism>
<gene>
    <name evidence="3" type="ORF">F5878DRAFT_667178</name>
</gene>
<accession>A0AA38NWG0</accession>
<protein>
    <recommendedName>
        <fullName evidence="2">DUF6589 domain-containing protein</fullName>
    </recommendedName>
</protein>
<feature type="region of interest" description="Disordered" evidence="1">
    <location>
        <begin position="555"/>
        <end position="583"/>
    </location>
</feature>
<proteinExistence type="predicted"/>
<keyword evidence="4" id="KW-1185">Reference proteome</keyword>
<comment type="caution">
    <text evidence="3">The sequence shown here is derived from an EMBL/GenBank/DDBJ whole genome shotgun (WGS) entry which is preliminary data.</text>
</comment>
<dbReference type="EMBL" id="MU807227">
    <property type="protein sequence ID" value="KAJ3831805.1"/>
    <property type="molecule type" value="Genomic_DNA"/>
</dbReference>
<dbReference type="Proteomes" id="UP001163846">
    <property type="component" value="Unassembled WGS sequence"/>
</dbReference>
<feature type="domain" description="DUF6589" evidence="2">
    <location>
        <begin position="271"/>
        <end position="711"/>
    </location>
</feature>
<evidence type="ECO:0000313" key="3">
    <source>
        <dbReference type="EMBL" id="KAJ3831805.1"/>
    </source>
</evidence>
<evidence type="ECO:0000259" key="2">
    <source>
        <dbReference type="Pfam" id="PF20231"/>
    </source>
</evidence>
<sequence length="763" mass="87517">MIRFEALEPAKENSTRNSILDWAVQRVVEHVDREAELLTTLEGISKGSREKITWDRVMNWSMTHNQETFAQKAPVLFLLITTVAVSQRQRRKLEAKSVAASKDDDDSDKSSDEDVGMPWMQRLLAESKRDPWMGSTVAISILLYFRYRYASLFAIMIGVFLFSCNANREIFTFTSRIGLSVAYSTTLTTLRTLADDSAMFLKGLGAALEHGPLNFLLLFDNVNKNRRAWQQSLLDQDVMNSGTAATLVLLENLLPGALDMTRVLANRRSKARSALTVTKLLDDIDWKHIDKIGSATVVRTWIRSVPSLAHFRSDIETHFSTSLARHRLQTRKSRIYSMRTTNIDKSTSIGANDVLRNLIFDQLNISAHWLKSFVLFCGDQLSIDRLRKLMRYTAKGDTPSSNYNWVLPVIQLWHLKYNWQKTVIQRHWWDESGRGVYGLAHDARHIRREKFNPTKCDFYPAHHLLEDRFDAMVLHALRLICEEKSEIVTPKSIPLIDGLDTYFKPDGLMSSTSFEQLLTFGDIVNRRYMVNAAYEDALGHIERDIEVYGSPADMSMPSNDVSQPIQIGSKSKKKSKRSKAATAETRNISSGDQCLANDISFLRTTMWYLEICAAIAEGDIGRVFEVIKILRFSFWGTGSTNYGNEMLELACNFIYEFTPELVTAIFENYLVNTSNLEGHWFELDLLQEHFNFWIKRLFNSKSHDFDSRHLAECEFGSSKRSYTHSDPEKIADINRLGAHYREHDILQYVTARNQPYQVHAVTL</sequence>
<feature type="compositionally biased region" description="Basic residues" evidence="1">
    <location>
        <begin position="570"/>
        <end position="579"/>
    </location>
</feature>
<dbReference type="AlphaFoldDB" id="A0AA38NWG0"/>
<name>A0AA38NWG0_9AGAR</name>
<reference evidence="3" key="1">
    <citation type="submission" date="2022-08" db="EMBL/GenBank/DDBJ databases">
        <authorList>
            <consortium name="DOE Joint Genome Institute"/>
            <person name="Min B."/>
            <person name="Riley R."/>
            <person name="Sierra-Patev S."/>
            <person name="Naranjo-Ortiz M."/>
            <person name="Looney B."/>
            <person name="Konkel Z."/>
            <person name="Slot J.C."/>
            <person name="Sakamoto Y."/>
            <person name="Steenwyk J.L."/>
            <person name="Rokas A."/>
            <person name="Carro J."/>
            <person name="Camarero S."/>
            <person name="Ferreira P."/>
            <person name="Molpeceres G."/>
            <person name="Ruiz-Duenas F.J."/>
            <person name="Serrano A."/>
            <person name="Henrissat B."/>
            <person name="Drula E."/>
            <person name="Hughes K.W."/>
            <person name="Mata J.L."/>
            <person name="Ishikawa N.K."/>
            <person name="Vargas-Isla R."/>
            <person name="Ushijima S."/>
            <person name="Smith C.A."/>
            <person name="Ahrendt S."/>
            <person name="Andreopoulos W."/>
            <person name="He G."/>
            <person name="Labutti K."/>
            <person name="Lipzen A."/>
            <person name="Ng V."/>
            <person name="Sandor L."/>
            <person name="Barry K."/>
            <person name="Martinez A.T."/>
            <person name="Xiao Y."/>
            <person name="Gibbons J.G."/>
            <person name="Terashima K."/>
            <person name="Hibbett D.S."/>
            <person name="Grigoriev I.V."/>
        </authorList>
    </citation>
    <scope>NUCLEOTIDE SEQUENCE</scope>
    <source>
        <strain evidence="3">TFB9207</strain>
    </source>
</reference>
<dbReference type="InterPro" id="IPR046496">
    <property type="entry name" value="DUF6589"/>
</dbReference>
<feature type="compositionally biased region" description="Polar residues" evidence="1">
    <location>
        <begin position="556"/>
        <end position="568"/>
    </location>
</feature>